<dbReference type="InterPro" id="IPR011032">
    <property type="entry name" value="GroES-like_sf"/>
</dbReference>
<evidence type="ECO:0000259" key="4">
    <source>
        <dbReference type="Pfam" id="PF08240"/>
    </source>
</evidence>
<comment type="caution">
    <text evidence="5">The sequence shown here is derived from an EMBL/GenBank/DDBJ whole genome shotgun (WGS) entry which is preliminary data.</text>
</comment>
<protein>
    <submittedName>
        <fullName evidence="5">Zinc-binding dehydrogenase</fullName>
    </submittedName>
</protein>
<evidence type="ECO:0000259" key="3">
    <source>
        <dbReference type="Pfam" id="PF00107"/>
    </source>
</evidence>
<dbReference type="EMBL" id="BAABIE010000001">
    <property type="protein sequence ID" value="GAA4738370.1"/>
    <property type="molecule type" value="Genomic_DNA"/>
</dbReference>
<gene>
    <name evidence="5" type="ORF">GCM10023217_02260</name>
</gene>
<feature type="domain" description="Alcohol dehydrogenase-like C-terminal" evidence="3">
    <location>
        <begin position="175"/>
        <end position="227"/>
    </location>
</feature>
<dbReference type="Pfam" id="PF00107">
    <property type="entry name" value="ADH_zinc_N"/>
    <property type="match status" value="1"/>
</dbReference>
<evidence type="ECO:0000313" key="5">
    <source>
        <dbReference type="EMBL" id="GAA4738370.1"/>
    </source>
</evidence>
<dbReference type="Pfam" id="PF08240">
    <property type="entry name" value="ADH_N"/>
    <property type="match status" value="1"/>
</dbReference>
<dbReference type="RefSeq" id="WP_345312121.1">
    <property type="nucleotide sequence ID" value="NZ_BAABIE010000001.1"/>
</dbReference>
<dbReference type="Proteomes" id="UP001500822">
    <property type="component" value="Unassembled WGS sequence"/>
</dbReference>
<evidence type="ECO:0000256" key="2">
    <source>
        <dbReference type="RuleBase" id="RU361277"/>
    </source>
</evidence>
<evidence type="ECO:0000256" key="1">
    <source>
        <dbReference type="ARBA" id="ARBA00023002"/>
    </source>
</evidence>
<dbReference type="SUPFAM" id="SSF51735">
    <property type="entry name" value="NAD(P)-binding Rossmann-fold domains"/>
    <property type="match status" value="1"/>
</dbReference>
<sequence>MKAAVCRQGEFAVQEIERPVPGPGQVLLKVLRAGICGSDLHARVHADDTAELVTEIGYDHFMRTDQDVVLGHEFVGEVVAYGPKCRERWRVGTRVVSLPFRRDEADDVQLTGLSAKAPGAFAEYLLVDEAVTMPVPEELDSDLAALTEPLAVGYHAVARSEIGRGEVAVVVGCGPIGLAVILMLKARGVRRVVASDLSPARRRLAEQCGADVVIDPAAQDLAAALGEHSMHFQTGPALIDFALESMRKLQVIPGLPWWRLMALGARLGQVPKGPVVFECVGVPGMIDRLCTDMPYRSRIVVVGVCMEPDVIRPALVSNKEMDLRFVFAYDPDEFRATLHLMADGKIDARPLLTGTVGLGGVTAAFAALGDPEVHAKILIDPESSSSSV</sequence>
<accession>A0ABP8YV51</accession>
<dbReference type="InterPro" id="IPR013149">
    <property type="entry name" value="ADH-like_C"/>
</dbReference>
<feature type="domain" description="Alcohol dehydrogenase-like N-terminal" evidence="4">
    <location>
        <begin position="22"/>
        <end position="137"/>
    </location>
</feature>
<dbReference type="SUPFAM" id="SSF50129">
    <property type="entry name" value="GroES-like"/>
    <property type="match status" value="1"/>
</dbReference>
<comment type="cofactor">
    <cofactor evidence="2">
        <name>Zn(2+)</name>
        <dbReference type="ChEBI" id="CHEBI:29105"/>
    </cofactor>
</comment>
<comment type="similarity">
    <text evidence="2">Belongs to the zinc-containing alcohol dehydrogenase family.</text>
</comment>
<keyword evidence="6" id="KW-1185">Reference proteome</keyword>
<keyword evidence="2" id="KW-0479">Metal-binding</keyword>
<dbReference type="InterPro" id="IPR013154">
    <property type="entry name" value="ADH-like_N"/>
</dbReference>
<reference evidence="6" key="1">
    <citation type="journal article" date="2019" name="Int. J. Syst. Evol. Microbiol.">
        <title>The Global Catalogue of Microorganisms (GCM) 10K type strain sequencing project: providing services to taxonomists for standard genome sequencing and annotation.</title>
        <authorList>
            <consortium name="The Broad Institute Genomics Platform"/>
            <consortium name="The Broad Institute Genome Sequencing Center for Infectious Disease"/>
            <person name="Wu L."/>
            <person name="Ma J."/>
        </authorList>
    </citation>
    <scope>NUCLEOTIDE SEQUENCE [LARGE SCALE GENOMIC DNA]</scope>
    <source>
        <strain evidence="6">JCM 18077</strain>
    </source>
</reference>
<keyword evidence="2" id="KW-0862">Zinc</keyword>
<dbReference type="PANTHER" id="PTHR43189">
    <property type="entry name" value="ZINC-TYPE ALCOHOL DEHYDROGENASE-LIKE PROTEIN C1198.01-RELATED"/>
    <property type="match status" value="1"/>
</dbReference>
<dbReference type="CDD" id="cd08262">
    <property type="entry name" value="Zn_ADH8"/>
    <property type="match status" value="1"/>
</dbReference>
<dbReference type="Gene3D" id="3.40.50.720">
    <property type="entry name" value="NAD(P)-binding Rossmann-like Domain"/>
    <property type="match status" value="2"/>
</dbReference>
<dbReference type="InterPro" id="IPR002328">
    <property type="entry name" value="ADH_Zn_CS"/>
</dbReference>
<name>A0ABP8YV51_9ACTN</name>
<dbReference type="InterPro" id="IPR036291">
    <property type="entry name" value="NAD(P)-bd_dom_sf"/>
</dbReference>
<evidence type="ECO:0000313" key="6">
    <source>
        <dbReference type="Proteomes" id="UP001500822"/>
    </source>
</evidence>
<organism evidence="5 6">
    <name type="scientific">Gordonia alkaliphila</name>
    <dbReference type="NCBI Taxonomy" id="1053547"/>
    <lineage>
        <taxon>Bacteria</taxon>
        <taxon>Bacillati</taxon>
        <taxon>Actinomycetota</taxon>
        <taxon>Actinomycetes</taxon>
        <taxon>Mycobacteriales</taxon>
        <taxon>Gordoniaceae</taxon>
        <taxon>Gordonia</taxon>
    </lineage>
</organism>
<dbReference type="PANTHER" id="PTHR43189:SF1">
    <property type="entry name" value="ZINC-TYPE ALCOHOL DEHYDROGENASE-LIKE PROTEIN C1198.01"/>
    <property type="match status" value="1"/>
</dbReference>
<keyword evidence="1" id="KW-0560">Oxidoreductase</keyword>
<dbReference type="Gene3D" id="3.90.180.10">
    <property type="entry name" value="Medium-chain alcohol dehydrogenases, catalytic domain"/>
    <property type="match status" value="2"/>
</dbReference>
<dbReference type="PROSITE" id="PS00059">
    <property type="entry name" value="ADH_ZINC"/>
    <property type="match status" value="1"/>
</dbReference>
<proteinExistence type="inferred from homology"/>